<evidence type="ECO:0000313" key="2">
    <source>
        <dbReference type="Proteomes" id="UP000270094"/>
    </source>
</evidence>
<reference evidence="1 2" key="1">
    <citation type="submission" date="2018-11" db="EMBL/GenBank/DDBJ databases">
        <authorList>
            <consortium name="Pathogen Informatics"/>
        </authorList>
    </citation>
    <scope>NUCLEOTIDE SEQUENCE [LARGE SCALE GENOMIC DNA]</scope>
</reference>
<proteinExistence type="predicted"/>
<evidence type="ECO:0000313" key="1">
    <source>
        <dbReference type="EMBL" id="VDM81366.1"/>
    </source>
</evidence>
<dbReference type="EMBL" id="UYYB01112576">
    <property type="protein sequence ID" value="VDM81366.1"/>
    <property type="molecule type" value="Genomic_DNA"/>
</dbReference>
<organism evidence="1 2">
    <name type="scientific">Strongylus vulgaris</name>
    <name type="common">Blood worm</name>
    <dbReference type="NCBI Taxonomy" id="40348"/>
    <lineage>
        <taxon>Eukaryota</taxon>
        <taxon>Metazoa</taxon>
        <taxon>Ecdysozoa</taxon>
        <taxon>Nematoda</taxon>
        <taxon>Chromadorea</taxon>
        <taxon>Rhabditida</taxon>
        <taxon>Rhabditina</taxon>
        <taxon>Rhabditomorpha</taxon>
        <taxon>Strongyloidea</taxon>
        <taxon>Strongylidae</taxon>
        <taxon>Strongylus</taxon>
    </lineage>
</organism>
<dbReference type="AlphaFoldDB" id="A0A3P7JDG8"/>
<keyword evidence="2" id="KW-1185">Reference proteome</keyword>
<dbReference type="OrthoDB" id="414418at2759"/>
<gene>
    <name evidence="1" type="ORF">SVUK_LOCUS16364</name>
</gene>
<protein>
    <submittedName>
        <fullName evidence="1">Uncharacterized protein</fullName>
    </submittedName>
</protein>
<accession>A0A3P7JDG8</accession>
<dbReference type="Proteomes" id="UP000270094">
    <property type="component" value="Unassembled WGS sequence"/>
</dbReference>
<name>A0A3P7JDG8_STRVU</name>
<sequence>MKRADFVKMMKGEFSLILTSVNEKDLRSIAQGMVKIIPKLSEAKGIVLVVTDAMAVKMLRDLSTGYNPGDRTENDLRKSAAHGYPAMSSIVLNVRKRNGKTRVHPSRLFMRPLTSIGECTQADFDADNYRAK</sequence>